<dbReference type="KEGG" id="run:DR864_20105"/>
<proteinExistence type="predicted"/>
<name>A0A344TML4_9BACT</name>
<dbReference type="EMBL" id="CP030850">
    <property type="protein sequence ID" value="AXE19885.1"/>
    <property type="molecule type" value="Genomic_DNA"/>
</dbReference>
<evidence type="ECO:0000313" key="2">
    <source>
        <dbReference type="Proteomes" id="UP000251993"/>
    </source>
</evidence>
<gene>
    <name evidence="1" type="ORF">DR864_20105</name>
</gene>
<keyword evidence="2" id="KW-1185">Reference proteome</keyword>
<reference evidence="1 2" key="1">
    <citation type="submission" date="2018-07" db="EMBL/GenBank/DDBJ databases">
        <title>Genome sequencing of Runella.</title>
        <authorList>
            <person name="Baek M.-G."/>
            <person name="Yi H."/>
        </authorList>
    </citation>
    <scope>NUCLEOTIDE SEQUENCE [LARGE SCALE GENOMIC DNA]</scope>
    <source>
        <strain evidence="1 2">HYN0085</strain>
    </source>
</reference>
<protein>
    <recommendedName>
        <fullName evidence="3">Outer membrane protein beta-barrel domain-containing protein</fullName>
    </recommendedName>
</protein>
<dbReference type="RefSeq" id="WP_114068653.1">
    <property type="nucleotide sequence ID" value="NZ_CP030850.1"/>
</dbReference>
<evidence type="ECO:0008006" key="3">
    <source>
        <dbReference type="Google" id="ProtNLM"/>
    </source>
</evidence>
<evidence type="ECO:0000313" key="1">
    <source>
        <dbReference type="EMBL" id="AXE19885.1"/>
    </source>
</evidence>
<dbReference type="Proteomes" id="UP000251993">
    <property type="component" value="Chromosome"/>
</dbReference>
<organism evidence="1 2">
    <name type="scientific">Runella rosea</name>
    <dbReference type="NCBI Taxonomy" id="2259595"/>
    <lineage>
        <taxon>Bacteria</taxon>
        <taxon>Pseudomonadati</taxon>
        <taxon>Bacteroidota</taxon>
        <taxon>Cytophagia</taxon>
        <taxon>Cytophagales</taxon>
        <taxon>Spirosomataceae</taxon>
        <taxon>Runella</taxon>
    </lineage>
</organism>
<dbReference type="OrthoDB" id="654178at2"/>
<sequence length="327" mass="36254">MKFKILVGTLLFTLLVTYASEAQRRKTPFEQYSTVSFGLGTSSYLGELAPLRTPVRSVFRMMRWNVNAGYTRNFTPHLAARLGFTWARLAGDDEYYNRGAGGNPFPGFYVRNLHFRNDIKEFSVVGIYKLRGDGRSPNRRVAFSPYLFAGIAVLAHNPKAKTPQAPGYDNNWVALQPLGTEGQGQPGYAKPYSLVTYSIPFGMGFTWRVNNQWNVGIEGGLRLSGSDHLDDAGGLFPDPAVLKNDLARAMSTRTNEPIAARTGRDRTDIVRQIVYPNEPSIDPFATSPLSGWAQGDFRGGGRGDNYLLTNITVSYVLPSKIKCPPIR</sequence>
<accession>A0A344TML4</accession>
<dbReference type="AlphaFoldDB" id="A0A344TML4"/>